<name>A0ABW0ILG5_9HYPH</name>
<accession>A0ABW0ILG5</accession>
<organism evidence="1 2">
    <name type="scientific">Bosea eneae</name>
    <dbReference type="NCBI Taxonomy" id="151454"/>
    <lineage>
        <taxon>Bacteria</taxon>
        <taxon>Pseudomonadati</taxon>
        <taxon>Pseudomonadota</taxon>
        <taxon>Alphaproteobacteria</taxon>
        <taxon>Hyphomicrobiales</taxon>
        <taxon>Boseaceae</taxon>
        <taxon>Bosea</taxon>
    </lineage>
</organism>
<dbReference type="RefSeq" id="WP_377795701.1">
    <property type="nucleotide sequence ID" value="NZ_JBHSLW010000005.1"/>
</dbReference>
<evidence type="ECO:0000313" key="1">
    <source>
        <dbReference type="EMBL" id="MFC5418462.1"/>
    </source>
</evidence>
<evidence type="ECO:0000313" key="2">
    <source>
        <dbReference type="Proteomes" id="UP001596053"/>
    </source>
</evidence>
<gene>
    <name evidence="1" type="ORF">ACFPOB_02675</name>
</gene>
<dbReference type="Proteomes" id="UP001596053">
    <property type="component" value="Unassembled WGS sequence"/>
</dbReference>
<comment type="caution">
    <text evidence="1">The sequence shown here is derived from an EMBL/GenBank/DDBJ whole genome shotgun (WGS) entry which is preliminary data.</text>
</comment>
<sequence length="286" mass="31838">MHPDFVFLALAKDCAGTIPRFLELLATLRRNGISVTAFVGENGSSDGTQALLQRAQMLGGVTLVPTPFMADEPQRLRRMALGRERLKHELDASGIQARFVCVVDIDNVIVQPPSPAALLAAAAKLDRPGVFGVSASSRPHYYDLLAFEDEHRSFTTLLDDLARSRSDIFQYHRFFRSRIYPHQRALTSDREITCVSTFNGLCLYRAEIYRLGTYVDAAPGLCEHLVFNRHLAALTGGTMLIDPSLVLRTPADHAAQSLLPFAWRRLRKLVALSTQRHRGRSGLLAR</sequence>
<reference evidence="2" key="1">
    <citation type="journal article" date="2019" name="Int. J. Syst. Evol. Microbiol.">
        <title>The Global Catalogue of Microorganisms (GCM) 10K type strain sequencing project: providing services to taxonomists for standard genome sequencing and annotation.</title>
        <authorList>
            <consortium name="The Broad Institute Genomics Platform"/>
            <consortium name="The Broad Institute Genome Sequencing Center for Infectious Disease"/>
            <person name="Wu L."/>
            <person name="Ma J."/>
        </authorList>
    </citation>
    <scope>NUCLEOTIDE SEQUENCE [LARGE SCALE GENOMIC DNA]</scope>
    <source>
        <strain evidence="2">NCAIM B.01391</strain>
    </source>
</reference>
<keyword evidence="2" id="KW-1185">Reference proteome</keyword>
<protein>
    <submittedName>
        <fullName evidence="1">Glycosyltransferase family 2 protein</fullName>
    </submittedName>
</protein>
<dbReference type="EMBL" id="JBHSLW010000005">
    <property type="protein sequence ID" value="MFC5418462.1"/>
    <property type="molecule type" value="Genomic_DNA"/>
</dbReference>
<proteinExistence type="predicted"/>